<accession>A0A916S2D7</accession>
<gene>
    <name evidence="1" type="ORF">GCM10008025_24400</name>
</gene>
<evidence type="ECO:0000313" key="1">
    <source>
        <dbReference type="EMBL" id="GGA80126.1"/>
    </source>
</evidence>
<evidence type="ECO:0000313" key="2">
    <source>
        <dbReference type="Proteomes" id="UP000613512"/>
    </source>
</evidence>
<protein>
    <submittedName>
        <fullName evidence="1">Uncharacterized protein</fullName>
    </submittedName>
</protein>
<proteinExistence type="predicted"/>
<organism evidence="1 2">
    <name type="scientific">Ornithinibacillus halotolerans</name>
    <dbReference type="NCBI Taxonomy" id="1274357"/>
    <lineage>
        <taxon>Bacteria</taxon>
        <taxon>Bacillati</taxon>
        <taxon>Bacillota</taxon>
        <taxon>Bacilli</taxon>
        <taxon>Bacillales</taxon>
        <taxon>Bacillaceae</taxon>
        <taxon>Ornithinibacillus</taxon>
    </lineage>
</organism>
<dbReference type="AlphaFoldDB" id="A0A916S2D7"/>
<sequence length="188" mass="22422">MKNSRTEKITIIDSVIKRIWKEDLSRDYNNGFLLKEGSMKNAFYFHLRHRLGEVFLLNNNLRIFTEFHMEGQRVDLVIVEINPDLIWKESLEDCVIDIVATIEMKFKGQGVNDSPFYKDIEKVIQYINGWGVNTKHYLAFIQEKYFIKDEITSWLSDEQINSSKGKLVELYSYWDNETDESEWIVKEY</sequence>
<name>A0A916S2D7_9BACI</name>
<reference evidence="1" key="1">
    <citation type="journal article" date="2014" name="Int. J. Syst. Evol. Microbiol.">
        <title>Complete genome sequence of Corynebacterium casei LMG S-19264T (=DSM 44701T), isolated from a smear-ripened cheese.</title>
        <authorList>
            <consortium name="US DOE Joint Genome Institute (JGI-PGF)"/>
            <person name="Walter F."/>
            <person name="Albersmeier A."/>
            <person name="Kalinowski J."/>
            <person name="Ruckert C."/>
        </authorList>
    </citation>
    <scope>NUCLEOTIDE SEQUENCE</scope>
    <source>
        <strain evidence="1">CGMCC 1.12408</strain>
    </source>
</reference>
<dbReference type="Proteomes" id="UP000613512">
    <property type="component" value="Unassembled WGS sequence"/>
</dbReference>
<reference evidence="1" key="2">
    <citation type="submission" date="2020-09" db="EMBL/GenBank/DDBJ databases">
        <authorList>
            <person name="Sun Q."/>
            <person name="Zhou Y."/>
        </authorList>
    </citation>
    <scope>NUCLEOTIDE SEQUENCE</scope>
    <source>
        <strain evidence="1">CGMCC 1.12408</strain>
    </source>
</reference>
<comment type="caution">
    <text evidence="1">The sequence shown here is derived from an EMBL/GenBank/DDBJ whole genome shotgun (WGS) entry which is preliminary data.</text>
</comment>
<dbReference type="EMBL" id="BMEY01000012">
    <property type="protein sequence ID" value="GGA80126.1"/>
    <property type="molecule type" value="Genomic_DNA"/>
</dbReference>
<keyword evidence="2" id="KW-1185">Reference proteome</keyword>